<name>A0AAD4VPD9_PRUDU</name>
<reference evidence="1 2" key="1">
    <citation type="journal article" date="2022" name="G3 (Bethesda)">
        <title>Whole-genome sequence and methylome profiling of the almond [Prunus dulcis (Mill.) D.A. Webb] cultivar 'Nonpareil'.</title>
        <authorList>
            <person name="D'Amico-Willman K.M."/>
            <person name="Ouma W.Z."/>
            <person name="Meulia T."/>
            <person name="Sideli G.M."/>
            <person name="Gradziel T.M."/>
            <person name="Fresnedo-Ramirez J."/>
        </authorList>
    </citation>
    <scope>NUCLEOTIDE SEQUENCE [LARGE SCALE GENOMIC DNA]</scope>
    <source>
        <strain evidence="1">Clone GOH B32 T37-40</strain>
    </source>
</reference>
<protein>
    <submittedName>
        <fullName evidence="1">Uncharacterized protein</fullName>
    </submittedName>
</protein>
<keyword evidence="2" id="KW-1185">Reference proteome</keyword>
<sequence>MAMLSWFSRIRCSSKCFFNSLALRTSVSRKLVRIQTTTNSESTRNPFLFWSRSLLPIALAVSAESLALHPQLDPSLCEAPSVNSRAEVVVKGSHKEVPRELINELKAICQDNMTLDYEESDFSSSPPPPHAATWGGTGPVGTTTLHTFHSTPAPPRSATVVAGISHERQRSGQIFTKLSTLRSLSFLHQIGRKIATPRTGSAVAGYCPLWAWLHSHQPARFCLWEFTKQLPRVVTHPGIAPASNSLNFGVLTNQKPVSFQKASHYIDARCAI</sequence>
<evidence type="ECO:0000313" key="1">
    <source>
        <dbReference type="EMBL" id="KAI5328361.1"/>
    </source>
</evidence>
<dbReference type="EMBL" id="JAJFAZ020000005">
    <property type="protein sequence ID" value="KAI5328361.1"/>
    <property type="molecule type" value="Genomic_DNA"/>
</dbReference>
<dbReference type="Proteomes" id="UP001054821">
    <property type="component" value="Chromosome 5"/>
</dbReference>
<proteinExistence type="predicted"/>
<evidence type="ECO:0000313" key="2">
    <source>
        <dbReference type="Proteomes" id="UP001054821"/>
    </source>
</evidence>
<gene>
    <name evidence="1" type="ORF">L3X38_027758</name>
</gene>
<organism evidence="1 2">
    <name type="scientific">Prunus dulcis</name>
    <name type="common">Almond</name>
    <name type="synonym">Amygdalus dulcis</name>
    <dbReference type="NCBI Taxonomy" id="3755"/>
    <lineage>
        <taxon>Eukaryota</taxon>
        <taxon>Viridiplantae</taxon>
        <taxon>Streptophyta</taxon>
        <taxon>Embryophyta</taxon>
        <taxon>Tracheophyta</taxon>
        <taxon>Spermatophyta</taxon>
        <taxon>Magnoliopsida</taxon>
        <taxon>eudicotyledons</taxon>
        <taxon>Gunneridae</taxon>
        <taxon>Pentapetalae</taxon>
        <taxon>rosids</taxon>
        <taxon>fabids</taxon>
        <taxon>Rosales</taxon>
        <taxon>Rosaceae</taxon>
        <taxon>Amygdaloideae</taxon>
        <taxon>Amygdaleae</taxon>
        <taxon>Prunus</taxon>
    </lineage>
</organism>
<comment type="caution">
    <text evidence="1">The sequence shown here is derived from an EMBL/GenBank/DDBJ whole genome shotgun (WGS) entry which is preliminary data.</text>
</comment>
<dbReference type="AlphaFoldDB" id="A0AAD4VPD9"/>
<accession>A0AAD4VPD9</accession>